<proteinExistence type="predicted"/>
<dbReference type="EMBL" id="CAJPDQ010000022">
    <property type="protein sequence ID" value="CAF9925078.1"/>
    <property type="molecule type" value="Genomic_DNA"/>
</dbReference>
<dbReference type="Proteomes" id="UP000664169">
    <property type="component" value="Unassembled WGS sequence"/>
</dbReference>
<protein>
    <submittedName>
        <fullName evidence="1">Uncharacterized protein</fullName>
    </submittedName>
</protein>
<sequence length="324" mass="37384">MSGRNRKYDLEPLREAISQRKQARQPVSEILRWLRGEGINIKRTQLYAIMTEWQIVPPRPSSEDIPGFDILLQDLIYRKGLSDYEISIAMSEEFGCTYKPVTIRNLRLQRGLLRRNISQRREELTEQWRAIVEAEFRRGSILQCNLDSAISMSWFVRSIRMERIDVGDRKEGKSLQRYGDENVMLIRNIKRKYGPLGGPNGVDTSLRDYLLKHAYSNAGEPLAVIGTADDLYDHMDIKKEPEIKQETLEEKRKDIHQDIQPIVVHSAEVTFRQPFEDLIEADPRQTTPVASDEVDGLSEGIRAASMSPVATRVTRKGARKNYRV</sequence>
<evidence type="ECO:0000313" key="1">
    <source>
        <dbReference type="EMBL" id="CAF9925078.1"/>
    </source>
</evidence>
<organism evidence="1 2">
    <name type="scientific">Gomphillus americanus</name>
    <dbReference type="NCBI Taxonomy" id="1940652"/>
    <lineage>
        <taxon>Eukaryota</taxon>
        <taxon>Fungi</taxon>
        <taxon>Dikarya</taxon>
        <taxon>Ascomycota</taxon>
        <taxon>Pezizomycotina</taxon>
        <taxon>Lecanoromycetes</taxon>
        <taxon>OSLEUM clade</taxon>
        <taxon>Ostropomycetidae</taxon>
        <taxon>Ostropales</taxon>
        <taxon>Graphidaceae</taxon>
        <taxon>Gomphilloideae</taxon>
        <taxon>Gomphillus</taxon>
    </lineage>
</organism>
<accession>A0A8H3FNK8</accession>
<dbReference type="AlphaFoldDB" id="A0A8H3FNK8"/>
<comment type="caution">
    <text evidence="1">The sequence shown here is derived from an EMBL/GenBank/DDBJ whole genome shotgun (WGS) entry which is preliminary data.</text>
</comment>
<reference evidence="1" key="1">
    <citation type="submission" date="2021-03" db="EMBL/GenBank/DDBJ databases">
        <authorList>
            <person name="Tagirdzhanova G."/>
        </authorList>
    </citation>
    <scope>NUCLEOTIDE SEQUENCE</scope>
</reference>
<evidence type="ECO:0000313" key="2">
    <source>
        <dbReference type="Proteomes" id="UP000664169"/>
    </source>
</evidence>
<name>A0A8H3FNK8_9LECA</name>
<keyword evidence="2" id="KW-1185">Reference proteome</keyword>
<gene>
    <name evidence="1" type="ORF">GOMPHAMPRED_003809</name>
</gene>